<reference evidence="1" key="1">
    <citation type="submission" date="2021-05" db="EMBL/GenBank/DDBJ databases">
        <authorList>
            <person name="Alioto T."/>
            <person name="Alioto T."/>
            <person name="Gomez Garrido J."/>
        </authorList>
    </citation>
    <scope>NUCLEOTIDE SEQUENCE</scope>
</reference>
<name>A0A8D9FB72_9HEMI</name>
<organism evidence="1">
    <name type="scientific">Cacopsylla melanoneura</name>
    <dbReference type="NCBI Taxonomy" id="428564"/>
    <lineage>
        <taxon>Eukaryota</taxon>
        <taxon>Metazoa</taxon>
        <taxon>Ecdysozoa</taxon>
        <taxon>Arthropoda</taxon>
        <taxon>Hexapoda</taxon>
        <taxon>Insecta</taxon>
        <taxon>Pterygota</taxon>
        <taxon>Neoptera</taxon>
        <taxon>Paraneoptera</taxon>
        <taxon>Hemiptera</taxon>
        <taxon>Sternorrhyncha</taxon>
        <taxon>Psylloidea</taxon>
        <taxon>Psyllidae</taxon>
        <taxon>Psyllinae</taxon>
        <taxon>Cacopsylla</taxon>
    </lineage>
</organism>
<protein>
    <submittedName>
        <fullName evidence="1">Uncharacterized protein</fullName>
    </submittedName>
</protein>
<dbReference type="EMBL" id="HBUF01635234">
    <property type="protein sequence ID" value="CAG6783956.1"/>
    <property type="molecule type" value="Transcribed_RNA"/>
</dbReference>
<evidence type="ECO:0000313" key="1">
    <source>
        <dbReference type="EMBL" id="CAG6783956.1"/>
    </source>
</evidence>
<sequence length="105" mass="12617">MCPLEKIVLEYIPLACPVDMLQIMILRLFQLRFCKTYHEGIVFRCVFRNSDPIFLLNNILNLLMKPKVFVGRLSKIFKTTPKQQKCIYYSVQFFNLHIYIMVFLY</sequence>
<dbReference type="EMBL" id="HBUF01635235">
    <property type="protein sequence ID" value="CAG6783957.1"/>
    <property type="molecule type" value="Transcribed_RNA"/>
</dbReference>
<proteinExistence type="predicted"/>
<dbReference type="AlphaFoldDB" id="A0A8D9FB72"/>
<accession>A0A8D9FB72</accession>